<sequence>MGKQVKVLEHHAHLLTVLINVQLHRLPVLSLRPGLGDIHTVKDDGALRRFLQQVQAAKERGLSGAGGADDHHHVAPVNIHRHVVQRLDGASVVVFFQSGDPDQTTACRHGSSSSRSAR</sequence>
<proteinExistence type="predicted"/>
<gene>
    <name evidence="1" type="ORF">SDC9_160693</name>
</gene>
<evidence type="ECO:0000313" key="1">
    <source>
        <dbReference type="EMBL" id="MPN13372.1"/>
    </source>
</evidence>
<name>A0A645FIL5_9ZZZZ</name>
<comment type="caution">
    <text evidence="1">The sequence shown here is derived from an EMBL/GenBank/DDBJ whole genome shotgun (WGS) entry which is preliminary data.</text>
</comment>
<protein>
    <submittedName>
        <fullName evidence="1">Uncharacterized protein</fullName>
    </submittedName>
</protein>
<accession>A0A645FIL5</accession>
<reference evidence="1" key="1">
    <citation type="submission" date="2019-08" db="EMBL/GenBank/DDBJ databases">
        <authorList>
            <person name="Kucharzyk K."/>
            <person name="Murdoch R.W."/>
            <person name="Higgins S."/>
            <person name="Loffler F."/>
        </authorList>
    </citation>
    <scope>NUCLEOTIDE SEQUENCE</scope>
</reference>
<dbReference type="EMBL" id="VSSQ01059868">
    <property type="protein sequence ID" value="MPN13372.1"/>
    <property type="molecule type" value="Genomic_DNA"/>
</dbReference>
<dbReference type="AlphaFoldDB" id="A0A645FIL5"/>
<organism evidence="1">
    <name type="scientific">bioreactor metagenome</name>
    <dbReference type="NCBI Taxonomy" id="1076179"/>
    <lineage>
        <taxon>unclassified sequences</taxon>
        <taxon>metagenomes</taxon>
        <taxon>ecological metagenomes</taxon>
    </lineage>
</organism>
<dbReference type="AntiFam" id="ANF00095">
    <property type="entry name" value="Shadow ORF (opposite ABC transporters)"/>
</dbReference>